<dbReference type="Gene3D" id="3.40.30.40">
    <property type="entry name" value="Perfringolysin"/>
    <property type="match status" value="1"/>
</dbReference>
<reference evidence="2" key="1">
    <citation type="submission" date="2021-03" db="EMBL/GenBank/DDBJ databases">
        <authorList>
            <person name="Lu T."/>
            <person name="Wang Q."/>
            <person name="Han X."/>
        </authorList>
    </citation>
    <scope>NUCLEOTIDE SEQUENCE</scope>
    <source>
        <strain evidence="2">WQ 2009</strain>
    </source>
</reference>
<accession>A0A8T4H947</accession>
<proteinExistence type="predicted"/>
<gene>
    <name evidence="2" type="ORF">J5U18_04930</name>
</gene>
<dbReference type="RefSeq" id="WP_353546399.1">
    <property type="nucleotide sequence ID" value="NZ_JAGKSB010000004.1"/>
</dbReference>
<dbReference type="PROSITE" id="PS51257">
    <property type="entry name" value="PROKAR_LIPOPROTEIN"/>
    <property type="match status" value="1"/>
</dbReference>
<dbReference type="Proteomes" id="UP000679691">
    <property type="component" value="Unassembled WGS sequence"/>
</dbReference>
<dbReference type="GO" id="GO:0015485">
    <property type="term" value="F:cholesterol binding"/>
    <property type="evidence" value="ECO:0007669"/>
    <property type="project" value="InterPro"/>
</dbReference>
<sequence>MNKNLIAPLLLFLVSLSSCNKEEIKAPSEAEQQIKGRFDNSPFIWDYKSDPNSNKIFIGDINVNKNTNNISSADKVASSGIFIGSNSNIYPGGIYPQSRIDDFTFNNAYPYEKNLFDYYFGFTRKFIVEDVSHKYGRGLREYYKAEAAALQSQQFKSYIAATDSRNLNFSSVQALTYSDIEKSFSANTSFGKIFTSKMSQNKKSTSYKSIYFARLETSSFEVIFEPDYKNFFVENSINEDVKLAPKTRSRGSDINNKSVNFEEGAPFYVRNMSYGNYAYLAIESDYSFSEVKTAIEGTFNLWKIDAAAKYDKKTADILSKSSVTILISGKAKGISNATETYWATSLNTLVDIFTVKFNEHYIGTPTYIEVRDVLTNSTYNPLVNTTN</sequence>
<dbReference type="SUPFAM" id="SSF56978">
    <property type="entry name" value="Perfringolysin"/>
    <property type="match status" value="1"/>
</dbReference>
<dbReference type="EMBL" id="JAGKSB010000004">
    <property type="protein sequence ID" value="MBP3942913.1"/>
    <property type="molecule type" value="Genomic_DNA"/>
</dbReference>
<protein>
    <submittedName>
        <fullName evidence="2">Thiol-activated cytolysin family protein</fullName>
    </submittedName>
</protein>
<organism evidence="2 3">
    <name type="scientific">Rhinopithecimicrobium faecis</name>
    <dbReference type="NCBI Taxonomy" id="2820698"/>
    <lineage>
        <taxon>Bacteria</taxon>
        <taxon>Pseudomonadati</taxon>
        <taxon>Bacteroidota</taxon>
        <taxon>Sphingobacteriia</taxon>
        <taxon>Sphingobacteriales</taxon>
        <taxon>Sphingobacteriaceae</taxon>
        <taxon>Rhinopithecimicrobium</taxon>
    </lineage>
</organism>
<comment type="caution">
    <text evidence="2">The sequence shown here is derived from an EMBL/GenBank/DDBJ whole genome shotgun (WGS) entry which is preliminary data.</text>
</comment>
<dbReference type="InterPro" id="IPR036359">
    <property type="entry name" value="Thiol_cytolysin_sf"/>
</dbReference>
<feature type="signal peptide" evidence="1">
    <location>
        <begin position="1"/>
        <end position="20"/>
    </location>
</feature>
<name>A0A8T4H947_9SPHI</name>
<evidence type="ECO:0000313" key="2">
    <source>
        <dbReference type="EMBL" id="MBP3942913.1"/>
    </source>
</evidence>
<feature type="chain" id="PRO_5035787499" evidence="1">
    <location>
        <begin position="21"/>
        <end position="387"/>
    </location>
</feature>
<dbReference type="AlphaFoldDB" id="A0A8T4H947"/>
<evidence type="ECO:0000313" key="3">
    <source>
        <dbReference type="Proteomes" id="UP000679691"/>
    </source>
</evidence>
<evidence type="ECO:0000256" key="1">
    <source>
        <dbReference type="SAM" id="SignalP"/>
    </source>
</evidence>
<keyword evidence="1" id="KW-0732">Signal</keyword>
<keyword evidence="3" id="KW-1185">Reference proteome</keyword>